<reference evidence="1 2" key="1">
    <citation type="submission" date="2014-07" db="EMBL/GenBank/DDBJ databases">
        <title>Unique and conserved regions in Vibrio harveyi and related species in comparison with the shrimp pathogen Vibrio harveyi CAIM 1792.</title>
        <authorList>
            <person name="Espinoza-Valles I."/>
            <person name="Vora G."/>
            <person name="Leekitcharoenphon P."/>
            <person name="Ussery D."/>
            <person name="Hoj L."/>
            <person name="Gomez-Gil B."/>
        </authorList>
    </citation>
    <scope>NUCLEOTIDE SEQUENCE [LARGE SCALE GENOMIC DNA]</scope>
    <source>
        <strain evidence="2">CAIM 1854 / LMG 25443</strain>
    </source>
</reference>
<dbReference type="EMBL" id="JPRD01000008">
    <property type="protein sequence ID" value="KIF54298.1"/>
    <property type="molecule type" value="Genomic_DNA"/>
</dbReference>
<proteinExistence type="predicted"/>
<name>A0A0C1VW52_9VIBR</name>
<comment type="caution">
    <text evidence="1">The sequence shown here is derived from an EMBL/GenBank/DDBJ whole genome shotgun (WGS) entry which is preliminary data.</text>
</comment>
<evidence type="ECO:0008006" key="3">
    <source>
        <dbReference type="Google" id="ProtNLM"/>
    </source>
</evidence>
<protein>
    <recommendedName>
        <fullName evidence="3">Integrase</fullName>
    </recommendedName>
</protein>
<organism evidence="1 2">
    <name type="scientific">Vibrio owensii CAIM 1854 = LMG 25443</name>
    <dbReference type="NCBI Taxonomy" id="1229493"/>
    <lineage>
        <taxon>Bacteria</taxon>
        <taxon>Pseudomonadati</taxon>
        <taxon>Pseudomonadota</taxon>
        <taxon>Gammaproteobacteria</taxon>
        <taxon>Vibrionales</taxon>
        <taxon>Vibrionaceae</taxon>
        <taxon>Vibrio</taxon>
    </lineage>
</organism>
<sequence>MLAFDYSKLNISEENIRLHTEQIVQLRGYIQGELKDSLLAGDWQKLDSLPIFFDVNGEPLISFGDDCWDFSLEALACPQQARLFFSYPNEKNIRSPKIPRIAMPLTLKRELKSIILCSIFYVKAKLSADTLVSKLDGIRKLTVPMVNMGMRSFSEIDNRNVRELFDLLGSTSHAGIKRFTKAISALVDAKHYVSFGINVSKQNETLYRSAAVQAQASGENGEGFSVYPIRLYSKLTSDMIAEVEFMHRHLADIKKLALRYFNGVESVKDDIKARYRKGELRGSYVSNYHETLAAFNAAGIPVADDYSSKEWDAVWDEVVVYENTSSLLKKHIDGGKVGNKVFATHGELKSWFQTACMKCQTLLLAFSGMRMDELYRVHPLYGMQPVSVGDQEIDIFTTRQSKITMNNQTIEDTFVTTSEGKKAFDIWVALQQPIYEKYGITSVGSLFYSYARPWRWRVSPKDTSGNALRAYLRGDASTGYKGVSWVLTQNDIDDLNESEGVGQNYKLGETFPPELHSFRRSLAYYLIGYELCSYPQLKQQFSHYSLAMTRWYARNAHKGAISPFNEEVKAERVQRQAKILSRIHSRIANKERLGGGFGMNLYRKGVETEKLDSAYWRKELEAGRRHLHAIAPSMWCTNSSCGMRMNIDLSECVDCEFDVIEDVAYVESRRMRAMALISLSDDEGTLNHSLLSKLIVDIRSAEAVMAQLDFPYERYELPKTIEPLVTTF</sequence>
<evidence type="ECO:0000313" key="2">
    <source>
        <dbReference type="Proteomes" id="UP000031586"/>
    </source>
</evidence>
<accession>A0A0C1VW52</accession>
<dbReference type="PATRIC" id="fig|1229493.5.peg.5810"/>
<dbReference type="Proteomes" id="UP000031586">
    <property type="component" value="Unassembled WGS sequence"/>
</dbReference>
<gene>
    <name evidence="1" type="ORF">H735_04425</name>
</gene>
<dbReference type="AlphaFoldDB" id="A0A0C1VW52"/>
<dbReference type="RefSeq" id="WP_020197483.1">
    <property type="nucleotide sequence ID" value="NZ_BAOH01000121.1"/>
</dbReference>
<evidence type="ECO:0000313" key="1">
    <source>
        <dbReference type="EMBL" id="KIF54298.1"/>
    </source>
</evidence>